<comment type="catalytic activity">
    <reaction evidence="2">
        <text>2 GTP = 3',3'-c-di-GMP + 2 diphosphate</text>
        <dbReference type="Rhea" id="RHEA:24898"/>
        <dbReference type="ChEBI" id="CHEBI:33019"/>
        <dbReference type="ChEBI" id="CHEBI:37565"/>
        <dbReference type="ChEBI" id="CHEBI:58805"/>
        <dbReference type="EC" id="2.7.7.65"/>
    </reaction>
</comment>
<dbReference type="PANTHER" id="PTHR45138:SF9">
    <property type="entry name" value="DIGUANYLATE CYCLASE DGCM-RELATED"/>
    <property type="match status" value="1"/>
</dbReference>
<keyword evidence="3" id="KW-0597">Phosphoprotein</keyword>
<sequence>MVSKFKVLVAEDDRDKRQLLTIALEREGYEVCAVDDGLEALRAVETFQPDLIITDVIMPQLDGYELARRLRENPQTRFIPIIIQTAARWDANDMRRGAEVGALGYVTDPTDLSLLLAHARTLLEFKEYLDSCEEAAFTDHLTGLANRRRFERQLAREVARTRRYGHPFCLLMIDIDHFKEINDTFGHVTGDAVIRQVARILQSSTRGIDVAARIGGDEFAVILPETRFEAGLDVAERLRQAIKSTKMSSEVETVTASFGIAEFPASAEDEVELFRRADAALYEAKRNGRDCVKAAPKRGEQNWADRSSVLC</sequence>
<dbReference type="EC" id="2.7.7.65" evidence="1"/>
<accession>A0A0B6WS73</accession>
<dbReference type="InterPro" id="IPR011006">
    <property type="entry name" value="CheY-like_superfamily"/>
</dbReference>
<dbReference type="CDD" id="cd01949">
    <property type="entry name" value="GGDEF"/>
    <property type="match status" value="1"/>
</dbReference>
<gene>
    <name evidence="6" type="ORF">PYK22_00040</name>
</gene>
<feature type="domain" description="Response regulatory" evidence="4">
    <location>
        <begin position="6"/>
        <end position="123"/>
    </location>
</feature>
<dbReference type="STRING" id="454194.PYK22_00040"/>
<evidence type="ECO:0000313" key="6">
    <source>
        <dbReference type="EMBL" id="CDM64048.1"/>
    </source>
</evidence>
<dbReference type="Gene3D" id="3.30.70.270">
    <property type="match status" value="1"/>
</dbReference>
<reference evidence="6 7" key="2">
    <citation type="submission" date="2015-01" db="EMBL/GenBank/DDBJ databases">
        <title>Complete genome sequence of Pyrinomonas methylaliphatogenes type strain K22T.</title>
        <authorList>
            <person name="Lee K.C.Y."/>
            <person name="Power J.F."/>
            <person name="Dunfield P.F."/>
            <person name="Morgan X.C."/>
            <person name="Huttenhower C."/>
            <person name="Stott M.B."/>
        </authorList>
    </citation>
    <scope>NUCLEOTIDE SEQUENCE [LARGE SCALE GENOMIC DNA]</scope>
    <source>
        <strain evidence="6 7">K22</strain>
    </source>
</reference>
<dbReference type="GO" id="GO:0052621">
    <property type="term" value="F:diguanylate cyclase activity"/>
    <property type="evidence" value="ECO:0007669"/>
    <property type="project" value="UniProtKB-EC"/>
</dbReference>
<dbReference type="RefSeq" id="WP_041973026.1">
    <property type="nucleotide sequence ID" value="NZ_CBXV010000001.1"/>
</dbReference>
<dbReference type="SMART" id="SM00267">
    <property type="entry name" value="GGDEF"/>
    <property type="match status" value="1"/>
</dbReference>
<dbReference type="PROSITE" id="PS50110">
    <property type="entry name" value="RESPONSE_REGULATORY"/>
    <property type="match status" value="1"/>
</dbReference>
<dbReference type="Pfam" id="PF00072">
    <property type="entry name" value="Response_reg"/>
    <property type="match status" value="1"/>
</dbReference>
<organism evidence="6 7">
    <name type="scientific">Pyrinomonas methylaliphatogenes</name>
    <dbReference type="NCBI Taxonomy" id="454194"/>
    <lineage>
        <taxon>Bacteria</taxon>
        <taxon>Pseudomonadati</taxon>
        <taxon>Acidobacteriota</taxon>
        <taxon>Blastocatellia</taxon>
        <taxon>Blastocatellales</taxon>
        <taxon>Pyrinomonadaceae</taxon>
        <taxon>Pyrinomonas</taxon>
    </lineage>
</organism>
<dbReference type="Pfam" id="PF00990">
    <property type="entry name" value="GGDEF"/>
    <property type="match status" value="1"/>
</dbReference>
<name>A0A0B6WS73_9BACT</name>
<dbReference type="Proteomes" id="UP000031518">
    <property type="component" value="Unassembled WGS sequence"/>
</dbReference>
<dbReference type="InterPro" id="IPR000160">
    <property type="entry name" value="GGDEF_dom"/>
</dbReference>
<feature type="domain" description="GGDEF" evidence="5">
    <location>
        <begin position="166"/>
        <end position="297"/>
    </location>
</feature>
<dbReference type="PROSITE" id="PS50887">
    <property type="entry name" value="GGDEF"/>
    <property type="match status" value="1"/>
</dbReference>
<dbReference type="SUPFAM" id="SSF55073">
    <property type="entry name" value="Nucleotide cyclase"/>
    <property type="match status" value="1"/>
</dbReference>
<evidence type="ECO:0000256" key="1">
    <source>
        <dbReference type="ARBA" id="ARBA00012528"/>
    </source>
</evidence>
<evidence type="ECO:0000259" key="5">
    <source>
        <dbReference type="PROSITE" id="PS50887"/>
    </source>
</evidence>
<protein>
    <recommendedName>
        <fullName evidence="1">diguanylate cyclase</fullName>
        <ecNumber evidence="1">2.7.7.65</ecNumber>
    </recommendedName>
</protein>
<proteinExistence type="predicted"/>
<evidence type="ECO:0000256" key="2">
    <source>
        <dbReference type="ARBA" id="ARBA00034247"/>
    </source>
</evidence>
<keyword evidence="7" id="KW-1185">Reference proteome</keyword>
<dbReference type="SMART" id="SM00448">
    <property type="entry name" value="REC"/>
    <property type="match status" value="1"/>
</dbReference>
<dbReference type="AlphaFoldDB" id="A0A0B6WS73"/>
<dbReference type="InterPro" id="IPR001789">
    <property type="entry name" value="Sig_transdc_resp-reg_receiver"/>
</dbReference>
<dbReference type="InterPro" id="IPR043128">
    <property type="entry name" value="Rev_trsase/Diguanyl_cyclase"/>
</dbReference>
<dbReference type="InterPro" id="IPR029787">
    <property type="entry name" value="Nucleotide_cyclase"/>
</dbReference>
<dbReference type="GO" id="GO:0005886">
    <property type="term" value="C:plasma membrane"/>
    <property type="evidence" value="ECO:0007669"/>
    <property type="project" value="TreeGrafter"/>
</dbReference>
<dbReference type="GO" id="GO:0043709">
    <property type="term" value="P:cell adhesion involved in single-species biofilm formation"/>
    <property type="evidence" value="ECO:0007669"/>
    <property type="project" value="TreeGrafter"/>
</dbReference>
<evidence type="ECO:0000313" key="7">
    <source>
        <dbReference type="Proteomes" id="UP000031518"/>
    </source>
</evidence>
<feature type="modified residue" description="4-aspartylphosphate" evidence="3">
    <location>
        <position position="55"/>
    </location>
</feature>
<dbReference type="GO" id="GO:0000160">
    <property type="term" value="P:phosphorelay signal transduction system"/>
    <property type="evidence" value="ECO:0007669"/>
    <property type="project" value="InterPro"/>
</dbReference>
<evidence type="ECO:0000259" key="4">
    <source>
        <dbReference type="PROSITE" id="PS50110"/>
    </source>
</evidence>
<reference evidence="6 7" key="1">
    <citation type="submission" date="2013-12" db="EMBL/GenBank/DDBJ databases">
        <authorList>
            <person name="Stott M."/>
        </authorList>
    </citation>
    <scope>NUCLEOTIDE SEQUENCE [LARGE SCALE GENOMIC DNA]</scope>
    <source>
        <strain evidence="6 7">K22</strain>
    </source>
</reference>
<dbReference type="NCBIfam" id="TIGR00254">
    <property type="entry name" value="GGDEF"/>
    <property type="match status" value="1"/>
</dbReference>
<dbReference type="OrthoDB" id="9804955at2"/>
<dbReference type="Gene3D" id="3.40.50.2300">
    <property type="match status" value="1"/>
</dbReference>
<dbReference type="InterPro" id="IPR050469">
    <property type="entry name" value="Diguanylate_Cyclase"/>
</dbReference>
<dbReference type="GO" id="GO:1902201">
    <property type="term" value="P:negative regulation of bacterial-type flagellum-dependent cell motility"/>
    <property type="evidence" value="ECO:0007669"/>
    <property type="project" value="TreeGrafter"/>
</dbReference>
<dbReference type="SUPFAM" id="SSF52172">
    <property type="entry name" value="CheY-like"/>
    <property type="match status" value="1"/>
</dbReference>
<dbReference type="FunFam" id="3.30.70.270:FF:000001">
    <property type="entry name" value="Diguanylate cyclase domain protein"/>
    <property type="match status" value="1"/>
</dbReference>
<dbReference type="PANTHER" id="PTHR45138">
    <property type="entry name" value="REGULATORY COMPONENTS OF SENSORY TRANSDUCTION SYSTEM"/>
    <property type="match status" value="1"/>
</dbReference>
<evidence type="ECO:0000256" key="3">
    <source>
        <dbReference type="PROSITE-ProRule" id="PRU00169"/>
    </source>
</evidence>
<dbReference type="EMBL" id="CBXV010000001">
    <property type="protein sequence ID" value="CDM64048.1"/>
    <property type="molecule type" value="Genomic_DNA"/>
</dbReference>